<evidence type="ECO:0000256" key="2">
    <source>
        <dbReference type="ARBA" id="ARBA00022723"/>
    </source>
</evidence>
<dbReference type="Gene3D" id="3.30.890.10">
    <property type="entry name" value="Methyl-cpg-binding Protein 2, Chain A"/>
    <property type="match status" value="1"/>
</dbReference>
<dbReference type="InterPro" id="IPR001739">
    <property type="entry name" value="Methyl_CpG_DNA-bd"/>
</dbReference>
<dbReference type="SUPFAM" id="SSF54171">
    <property type="entry name" value="DNA-binding domain"/>
    <property type="match status" value="1"/>
</dbReference>
<organism evidence="13 14">
    <name type="scientific">Takifugu rubripes</name>
    <name type="common">Japanese pufferfish</name>
    <name type="synonym">Fugu rubripes</name>
    <dbReference type="NCBI Taxonomy" id="31033"/>
    <lineage>
        <taxon>Eukaryota</taxon>
        <taxon>Metazoa</taxon>
        <taxon>Chordata</taxon>
        <taxon>Craniata</taxon>
        <taxon>Vertebrata</taxon>
        <taxon>Euteleostomi</taxon>
        <taxon>Actinopterygii</taxon>
        <taxon>Neopterygii</taxon>
        <taxon>Teleostei</taxon>
        <taxon>Neoteleostei</taxon>
        <taxon>Acanthomorphata</taxon>
        <taxon>Eupercaria</taxon>
        <taxon>Tetraodontiformes</taxon>
        <taxon>Tetradontoidea</taxon>
        <taxon>Tetraodontidae</taxon>
        <taxon>Takifugu</taxon>
    </lineage>
</organism>
<feature type="compositionally biased region" description="Acidic residues" evidence="10">
    <location>
        <begin position="16"/>
        <end position="32"/>
    </location>
</feature>
<feature type="domain" description="CXXC-type" evidence="12">
    <location>
        <begin position="368"/>
        <end position="415"/>
    </location>
</feature>
<keyword evidence="3 9" id="KW-0863">Zinc-finger</keyword>
<reference evidence="13" key="2">
    <citation type="submission" date="2025-08" db="UniProtKB">
        <authorList>
            <consortium name="Ensembl"/>
        </authorList>
    </citation>
    <scope>IDENTIFICATION</scope>
</reference>
<evidence type="ECO:0000256" key="1">
    <source>
        <dbReference type="ARBA" id="ARBA00004123"/>
    </source>
</evidence>
<dbReference type="PROSITE" id="PS51058">
    <property type="entry name" value="ZF_CXXC"/>
    <property type="match status" value="2"/>
</dbReference>
<evidence type="ECO:0000259" key="12">
    <source>
        <dbReference type="PROSITE" id="PS51058"/>
    </source>
</evidence>
<sequence>MSQEPESPVPSKEPEENLGEITDEDNTEDGSTSEEAAQDPMEPSQPKTERPNSVAVREILGEEMEDSKAAFDEAPVDWFEPVEEDEEFDGIGKKDPEEESVAGESERSESVYGSEKAYKKVFHRVPRRRRSHPDEGWVEWPVLGEGWKRKEVVRRSGCSMGQKDVYYMGPHGDRFRSRVELVSVLNGILDLTTFDYKTGQFWDGKIPPIRSRTRKVSLTSWWFSPKRLQLQLTVGEFQVLLLFRSQEQGGGLEHSPNSQLELMKPLGWGPNVFMELKEPISHASPPGTFLNDAATVPLRLDERADACTNGVVDSHLSPPSQWIPCGQCVGCHNTVNCGQCANCKHGTQSPESRRRLCRKRKCICPVRKKRKRRSCGECKACLCRKDCGTCDFCIDKPKFGGSNKKRQKCRLRQCQRQAMRHLLPFQMGQDDCEQDGAAPPGRPRPHYTYSRKSTFKKNKGAASGLDLTDNEDDNSNSKVVGSCHVLLACWNVQEYLAFAPCVGTTLVFLSISFHPGFCFAQITETFSLADVPAGSAADAESQLMKLLQSLRTTVLPILWYAIMVQGPQLQLIQCSKRSTMTDTIVIIDPGFYYKITVQKQPLLPTHPLYDQHPGRLTSAGEVVNLLLALEKYVVCHGLPPKQNFYYKDPLILERASTCHFLVKKKEGVCSNCQALRGF</sequence>
<evidence type="ECO:0000256" key="9">
    <source>
        <dbReference type="PROSITE-ProRule" id="PRU00509"/>
    </source>
</evidence>
<reference evidence="13 14" key="1">
    <citation type="journal article" date="2011" name="Genome Biol. Evol.">
        <title>Integration of the genetic map and genome assembly of fugu facilitates insights into distinct features of genome evolution in teleosts and mammals.</title>
        <authorList>
            <person name="Kai W."/>
            <person name="Kikuchi K."/>
            <person name="Tohari S."/>
            <person name="Chew A.K."/>
            <person name="Tay A."/>
            <person name="Fujiwara A."/>
            <person name="Hosoya S."/>
            <person name="Suetake H."/>
            <person name="Naruse K."/>
            <person name="Brenner S."/>
            <person name="Suzuki Y."/>
            <person name="Venkatesh B."/>
        </authorList>
    </citation>
    <scope>NUCLEOTIDE SEQUENCE [LARGE SCALE GENOMIC DNA]</scope>
</reference>
<comment type="subcellular location">
    <subcellularLocation>
        <location evidence="1">Nucleus</location>
    </subcellularLocation>
</comment>
<proteinExistence type="predicted"/>
<keyword evidence="4" id="KW-0862">Zinc</keyword>
<dbReference type="GO" id="GO:0000122">
    <property type="term" value="P:negative regulation of transcription by RNA polymerase II"/>
    <property type="evidence" value="ECO:0007669"/>
    <property type="project" value="TreeGrafter"/>
</dbReference>
<keyword evidence="14" id="KW-1185">Reference proteome</keyword>
<dbReference type="PANTHER" id="PTHR12396:SF57">
    <property type="entry name" value="METHYL-CPG-BINDING DOMAIN PROTEIN 1"/>
    <property type="match status" value="1"/>
</dbReference>
<dbReference type="GeneTree" id="ENSGT00950000183005"/>
<dbReference type="GO" id="GO:0006346">
    <property type="term" value="P:DNA methylation-dependent constitutive heterochromatin formation"/>
    <property type="evidence" value="ECO:0007669"/>
    <property type="project" value="TreeGrafter"/>
</dbReference>
<evidence type="ECO:0000259" key="11">
    <source>
        <dbReference type="PROSITE" id="PS50982"/>
    </source>
</evidence>
<keyword evidence="5" id="KW-0805">Transcription regulation</keyword>
<evidence type="ECO:0000256" key="8">
    <source>
        <dbReference type="ARBA" id="ARBA00023242"/>
    </source>
</evidence>
<feature type="region of interest" description="Disordered" evidence="10">
    <location>
        <begin position="1"/>
        <end position="112"/>
    </location>
</feature>
<evidence type="ECO:0000313" key="14">
    <source>
        <dbReference type="Proteomes" id="UP000005226"/>
    </source>
</evidence>
<feature type="compositionally biased region" description="Acidic residues" evidence="10">
    <location>
        <begin position="80"/>
        <end position="89"/>
    </location>
</feature>
<dbReference type="SMART" id="SM00391">
    <property type="entry name" value="MBD"/>
    <property type="match status" value="1"/>
</dbReference>
<dbReference type="PANTHER" id="PTHR12396">
    <property type="entry name" value="METHYL-CPG BINDING PROTEIN, MBD"/>
    <property type="match status" value="1"/>
</dbReference>
<protein>
    <submittedName>
        <fullName evidence="13">Methyl-CpG binding domain protein 1b</fullName>
    </submittedName>
</protein>
<keyword evidence="8" id="KW-0539">Nucleus</keyword>
<reference evidence="13" key="3">
    <citation type="submission" date="2025-09" db="UniProtKB">
        <authorList>
            <consortium name="Ensembl"/>
        </authorList>
    </citation>
    <scope>IDENTIFICATION</scope>
</reference>
<evidence type="ECO:0000256" key="10">
    <source>
        <dbReference type="SAM" id="MobiDB-lite"/>
    </source>
</evidence>
<feature type="compositionally biased region" description="Low complexity" evidence="10">
    <location>
        <begin position="1"/>
        <end position="10"/>
    </location>
</feature>
<dbReference type="GO" id="GO:0008270">
    <property type="term" value="F:zinc ion binding"/>
    <property type="evidence" value="ECO:0007669"/>
    <property type="project" value="UniProtKB-KW"/>
</dbReference>
<gene>
    <name evidence="13" type="primary">mbd1b</name>
</gene>
<dbReference type="InterPro" id="IPR016177">
    <property type="entry name" value="DNA-bd_dom_sf"/>
</dbReference>
<dbReference type="CDD" id="cd01396">
    <property type="entry name" value="MeCP2_MBD"/>
    <property type="match status" value="1"/>
</dbReference>
<keyword evidence="7" id="KW-0804">Transcription</keyword>
<dbReference type="Ensembl" id="ENSTRUT00000064989.1">
    <property type="protein sequence ID" value="ENSTRUP00000068503.1"/>
    <property type="gene ID" value="ENSTRUG00000013422.3"/>
</dbReference>
<keyword evidence="2" id="KW-0479">Metal-binding</keyword>
<feature type="domain" description="MBD" evidence="11">
    <location>
        <begin position="133"/>
        <end position="201"/>
    </location>
</feature>
<evidence type="ECO:0000256" key="7">
    <source>
        <dbReference type="ARBA" id="ARBA00023163"/>
    </source>
</evidence>
<evidence type="ECO:0000256" key="3">
    <source>
        <dbReference type="ARBA" id="ARBA00022771"/>
    </source>
</evidence>
<dbReference type="InterPro" id="IPR002857">
    <property type="entry name" value="Znf_CXXC"/>
</dbReference>
<dbReference type="Pfam" id="PF02008">
    <property type="entry name" value="zf-CXXC"/>
    <property type="match status" value="2"/>
</dbReference>
<feature type="domain" description="CXXC-type" evidence="12">
    <location>
        <begin position="317"/>
        <end position="363"/>
    </location>
</feature>
<evidence type="ECO:0000256" key="6">
    <source>
        <dbReference type="ARBA" id="ARBA00023125"/>
    </source>
</evidence>
<dbReference type="PROSITE" id="PS50982">
    <property type="entry name" value="MBD"/>
    <property type="match status" value="1"/>
</dbReference>
<dbReference type="Proteomes" id="UP000005226">
    <property type="component" value="Chromosome 19"/>
</dbReference>
<evidence type="ECO:0000256" key="5">
    <source>
        <dbReference type="ARBA" id="ARBA00023015"/>
    </source>
</evidence>
<dbReference type="Pfam" id="PF01429">
    <property type="entry name" value="MBD"/>
    <property type="match status" value="1"/>
</dbReference>
<evidence type="ECO:0000313" key="13">
    <source>
        <dbReference type="Ensembl" id="ENSTRUP00000068503.1"/>
    </source>
</evidence>
<dbReference type="AlphaFoldDB" id="A0A674N5I2"/>
<feature type="region of interest" description="Disordered" evidence="10">
    <location>
        <begin position="431"/>
        <end position="450"/>
    </location>
</feature>
<keyword evidence="6" id="KW-0238">DNA-binding</keyword>
<dbReference type="GO" id="GO:0005654">
    <property type="term" value="C:nucleoplasm"/>
    <property type="evidence" value="ECO:0007669"/>
    <property type="project" value="UniProtKB-ARBA"/>
</dbReference>
<name>A0A674N5I2_TAKRU</name>
<dbReference type="GO" id="GO:0008327">
    <property type="term" value="F:methyl-CpG binding"/>
    <property type="evidence" value="ECO:0007669"/>
    <property type="project" value="TreeGrafter"/>
</dbReference>
<evidence type="ECO:0000256" key="4">
    <source>
        <dbReference type="ARBA" id="ARBA00022833"/>
    </source>
</evidence>
<accession>A0A674N5I2</accession>